<dbReference type="Proteomes" id="UP001165960">
    <property type="component" value="Unassembled WGS sequence"/>
</dbReference>
<sequence length="202" mass="23083">MYRQELPNALLMQYPLSTLSWTNFPSLFKRVTVLKILEDYDDPKTRQESLQLTIHHPFFVDMGVSVVGISEQFVGIKDFVEYSGWKGDLYFDLYKNVCRAPSLTNSAKDQKPGILTALRRLNAQALFKLGGTYIVTPESKIIYAHEPKNADDSPRIGQMMKICFNLLNSTPLLKFPTLSSRKAKSLSIHRRKSYIRSSTISQ</sequence>
<evidence type="ECO:0000313" key="2">
    <source>
        <dbReference type="Proteomes" id="UP001165960"/>
    </source>
</evidence>
<proteinExistence type="predicted"/>
<accession>A0ACC2RYP4</accession>
<organism evidence="1 2">
    <name type="scientific">Entomophthora muscae</name>
    <dbReference type="NCBI Taxonomy" id="34485"/>
    <lineage>
        <taxon>Eukaryota</taxon>
        <taxon>Fungi</taxon>
        <taxon>Fungi incertae sedis</taxon>
        <taxon>Zoopagomycota</taxon>
        <taxon>Entomophthoromycotina</taxon>
        <taxon>Entomophthoromycetes</taxon>
        <taxon>Entomophthorales</taxon>
        <taxon>Entomophthoraceae</taxon>
        <taxon>Entomophthora</taxon>
    </lineage>
</organism>
<gene>
    <name evidence="1" type="ORF">DSO57_1006543</name>
</gene>
<name>A0ACC2RYP4_9FUNG</name>
<reference evidence="1" key="1">
    <citation type="submission" date="2022-04" db="EMBL/GenBank/DDBJ databases">
        <title>Genome of the entomopathogenic fungus Entomophthora muscae.</title>
        <authorList>
            <person name="Elya C."/>
            <person name="Lovett B.R."/>
            <person name="Lee E."/>
            <person name="Macias A.M."/>
            <person name="Hajek A.E."/>
            <person name="De Bivort B.L."/>
            <person name="Kasson M.T."/>
            <person name="De Fine Licht H.H."/>
            <person name="Stajich J.E."/>
        </authorList>
    </citation>
    <scope>NUCLEOTIDE SEQUENCE</scope>
    <source>
        <strain evidence="1">Berkeley</strain>
    </source>
</reference>
<dbReference type="EMBL" id="QTSX02006408">
    <property type="protein sequence ID" value="KAJ9055189.1"/>
    <property type="molecule type" value="Genomic_DNA"/>
</dbReference>
<protein>
    <submittedName>
        <fullName evidence="1">Uncharacterized protein</fullName>
    </submittedName>
</protein>
<comment type="caution">
    <text evidence="1">The sequence shown here is derived from an EMBL/GenBank/DDBJ whole genome shotgun (WGS) entry which is preliminary data.</text>
</comment>
<evidence type="ECO:0000313" key="1">
    <source>
        <dbReference type="EMBL" id="KAJ9055189.1"/>
    </source>
</evidence>
<keyword evidence="2" id="KW-1185">Reference proteome</keyword>